<sequence length="239" mass="26690">MIYTIFPTLLFAILSFTNAVGVTTKVTEKKPTLAAVVKPTVETKIASLYQNLKSNSFELPQFECFNEALHGFYLLKDKGVIQKNILTLIDFSKSANQKRLWVIDLTTNTILYHSLVSHGRNTGEEFATSFSNTNSSNKSSLGFYATAEVYNGKHGMSLRLDGLEKGVNDNARARAIVMHGADYCSDSFIHNNKRLGRSLGCPAIPESMKREIIETIKGKSCLYIYHPSRKTETLQHLIS</sequence>
<keyword evidence="1" id="KW-0732">Signal</keyword>
<proteinExistence type="predicted"/>
<dbReference type="PANTHER" id="PTHR38477">
    <property type="entry name" value="HYPOTHETICAL EXPORTED PROTEIN"/>
    <property type="match status" value="1"/>
</dbReference>
<dbReference type="Proteomes" id="UP000609172">
    <property type="component" value="Unassembled WGS sequence"/>
</dbReference>
<dbReference type="RefSeq" id="WP_200106479.1">
    <property type="nucleotide sequence ID" value="NZ_JAEHFV010000004.1"/>
</dbReference>
<evidence type="ECO:0000256" key="1">
    <source>
        <dbReference type="SAM" id="SignalP"/>
    </source>
</evidence>
<dbReference type="AlphaFoldDB" id="A0A934UKE4"/>
<evidence type="ECO:0000313" key="2">
    <source>
        <dbReference type="EMBL" id="MBK0370350.1"/>
    </source>
</evidence>
<feature type="chain" id="PRO_5037382676" evidence="1">
    <location>
        <begin position="20"/>
        <end position="239"/>
    </location>
</feature>
<dbReference type="InterPro" id="IPR032676">
    <property type="entry name" value="YkuD_2"/>
</dbReference>
<dbReference type="Pfam" id="PF13645">
    <property type="entry name" value="YkuD_2"/>
    <property type="match status" value="1"/>
</dbReference>
<protein>
    <submittedName>
        <fullName evidence="2">Murein L,D-transpeptidase catalytic domain family protein</fullName>
    </submittedName>
</protein>
<gene>
    <name evidence="2" type="ORF">I5M07_10930</name>
</gene>
<dbReference type="PANTHER" id="PTHR38477:SF1">
    <property type="entry name" value="MUREIN L,D-TRANSPEPTIDASE CATALYTIC DOMAIN FAMILY PROTEIN"/>
    <property type="match status" value="1"/>
</dbReference>
<evidence type="ECO:0000313" key="3">
    <source>
        <dbReference type="Proteomes" id="UP000609172"/>
    </source>
</evidence>
<name>A0A934UKE4_9FLAO</name>
<keyword evidence="3" id="KW-1185">Reference proteome</keyword>
<accession>A0A934UKE4</accession>
<feature type="signal peptide" evidence="1">
    <location>
        <begin position="1"/>
        <end position="19"/>
    </location>
</feature>
<dbReference type="EMBL" id="JAEHFV010000004">
    <property type="protein sequence ID" value="MBK0370350.1"/>
    <property type="molecule type" value="Genomic_DNA"/>
</dbReference>
<organism evidence="2 3">
    <name type="scientific">Flavobacterium agrisoli</name>
    <dbReference type="NCBI Taxonomy" id="2793066"/>
    <lineage>
        <taxon>Bacteria</taxon>
        <taxon>Pseudomonadati</taxon>
        <taxon>Bacteroidota</taxon>
        <taxon>Flavobacteriia</taxon>
        <taxon>Flavobacteriales</taxon>
        <taxon>Flavobacteriaceae</taxon>
        <taxon>Flavobacterium</taxon>
    </lineage>
</organism>
<reference evidence="2" key="1">
    <citation type="submission" date="2020-12" db="EMBL/GenBank/DDBJ databases">
        <title>Bacterial novel species Flavobacterium sp. SE-1-e isolated from soil.</title>
        <authorList>
            <person name="Jung H.-Y."/>
        </authorList>
    </citation>
    <scope>NUCLEOTIDE SEQUENCE</scope>
    <source>
        <strain evidence="2">SE-1-e</strain>
    </source>
</reference>
<comment type="caution">
    <text evidence="2">The sequence shown here is derived from an EMBL/GenBank/DDBJ whole genome shotgun (WGS) entry which is preliminary data.</text>
</comment>